<evidence type="ECO:0000313" key="1">
    <source>
        <dbReference type="EMBL" id="XDJ01073.1"/>
    </source>
</evidence>
<name>A0AB39C3Y1_9CAUD</name>
<dbReference type="EMBL" id="PP926510">
    <property type="protein sequence ID" value="XDJ01073.1"/>
    <property type="molecule type" value="Genomic_DNA"/>
</dbReference>
<evidence type="ECO:0008006" key="2">
    <source>
        <dbReference type="Google" id="ProtNLM"/>
    </source>
</evidence>
<sequence length="30" mass="3555">MLFIFSICRLVDVSITLIYSAQRIPKHKDF</sequence>
<protein>
    <recommendedName>
        <fullName evidence="2">Phage protein</fullName>
    </recommendedName>
</protein>
<proteinExistence type="predicted"/>
<accession>A0AB39C3Y1</accession>
<organism evidence="1">
    <name type="scientific">Klebsiella phage PMBT64</name>
    <dbReference type="NCBI Taxonomy" id="3229740"/>
    <lineage>
        <taxon>Viruses</taxon>
        <taxon>Duplodnaviria</taxon>
        <taxon>Heunggongvirae</taxon>
        <taxon>Uroviricota</taxon>
        <taxon>Caudoviricetes</taxon>
    </lineage>
</organism>
<reference evidence="1" key="1">
    <citation type="submission" date="2024-06" db="EMBL/GenBank/DDBJ databases">
        <title>This phage originates from the Bacteriophage catalogue of the Bacteriophage Competence Centre, Department of Microbiology und Biotechnology, Max Rubner-Institut, Kiel, Germany.</title>
        <authorList>
            <person name="Sprotte S."/>
            <person name="Brinks E."/>
            <person name="Hille F."/>
        </authorList>
    </citation>
    <scope>NUCLEOTIDE SEQUENCE</scope>
</reference>